<dbReference type="RefSeq" id="WP_268905625.1">
    <property type="nucleotide sequence ID" value="NZ_CAJNOB010000009.1"/>
</dbReference>
<dbReference type="AlphaFoldDB" id="A0A8J2FS92"/>
<dbReference type="Proteomes" id="UP000663859">
    <property type="component" value="Unassembled WGS sequence"/>
</dbReference>
<comment type="caution">
    <text evidence="1">The sequence shown here is derived from an EMBL/GenBank/DDBJ whole genome shotgun (WGS) entry which is preliminary data.</text>
</comment>
<accession>A0A8J2FS92</accession>
<sequence>MSKERRLSALAEELPTGTVIMHAEAEPADGLALYAQVCKRQ</sequence>
<organism evidence="1 2">
    <name type="scientific">Candidatus Methylacidithermus pantelleriae</name>
    <dbReference type="NCBI Taxonomy" id="2744239"/>
    <lineage>
        <taxon>Bacteria</taxon>
        <taxon>Pseudomonadati</taxon>
        <taxon>Verrucomicrobiota</taxon>
        <taxon>Methylacidiphilae</taxon>
        <taxon>Methylacidiphilales</taxon>
        <taxon>Methylacidiphilaceae</taxon>
        <taxon>Candidatus Methylacidithermus</taxon>
    </lineage>
</organism>
<name>A0A8J2FS92_9BACT</name>
<proteinExistence type="predicted"/>
<keyword evidence="2" id="KW-1185">Reference proteome</keyword>
<evidence type="ECO:0000313" key="2">
    <source>
        <dbReference type="Proteomes" id="UP000663859"/>
    </source>
</evidence>
<dbReference type="EMBL" id="CAJNOB010000009">
    <property type="protein sequence ID" value="CAF0694661.1"/>
    <property type="molecule type" value="Genomic_DNA"/>
</dbReference>
<protein>
    <submittedName>
        <fullName evidence="1">Uncharacterized protein</fullName>
    </submittedName>
</protein>
<reference evidence="1" key="1">
    <citation type="submission" date="2021-02" db="EMBL/GenBank/DDBJ databases">
        <authorList>
            <person name="Cremers G."/>
            <person name="Picone N."/>
        </authorList>
    </citation>
    <scope>NUCLEOTIDE SEQUENCE</scope>
    <source>
        <strain evidence="1">PQ17</strain>
    </source>
</reference>
<evidence type="ECO:0000313" key="1">
    <source>
        <dbReference type="EMBL" id="CAF0694661.1"/>
    </source>
</evidence>
<gene>
    <name evidence="1" type="ORF">MPNT_170026</name>
</gene>